<dbReference type="EMBL" id="LT960611">
    <property type="protein sequence ID" value="SON50026.1"/>
    <property type="molecule type" value="Genomic_DNA"/>
</dbReference>
<dbReference type="OrthoDB" id="9816011at2"/>
<dbReference type="InterPro" id="IPR018060">
    <property type="entry name" value="HTH_AraC"/>
</dbReference>
<dbReference type="GO" id="GO:0003700">
    <property type="term" value="F:DNA-binding transcription factor activity"/>
    <property type="evidence" value="ECO:0007669"/>
    <property type="project" value="InterPro"/>
</dbReference>
<evidence type="ECO:0000313" key="5">
    <source>
        <dbReference type="EMBL" id="SON50026.1"/>
    </source>
</evidence>
<dbReference type="PANTHER" id="PTHR43280">
    <property type="entry name" value="ARAC-FAMILY TRANSCRIPTIONAL REGULATOR"/>
    <property type="match status" value="1"/>
</dbReference>
<dbReference type="InterPro" id="IPR009057">
    <property type="entry name" value="Homeodomain-like_sf"/>
</dbReference>
<dbReference type="PANTHER" id="PTHR43280:SF27">
    <property type="entry name" value="TRANSCRIPTIONAL REGULATOR MTLR"/>
    <property type="match status" value="1"/>
</dbReference>
<dbReference type="RefSeq" id="WP_102522594.1">
    <property type="nucleotide sequence ID" value="NZ_LT960611.1"/>
</dbReference>
<dbReference type="AlphaFoldDB" id="A0A2N8ZDM5"/>
<evidence type="ECO:0000256" key="3">
    <source>
        <dbReference type="ARBA" id="ARBA00023163"/>
    </source>
</evidence>
<gene>
    <name evidence="5" type="ORF">VTAP4600_A2047</name>
</gene>
<dbReference type="PROSITE" id="PS01124">
    <property type="entry name" value="HTH_ARAC_FAMILY_2"/>
    <property type="match status" value="1"/>
</dbReference>
<evidence type="ECO:0000259" key="4">
    <source>
        <dbReference type="PROSITE" id="PS01124"/>
    </source>
</evidence>
<accession>A0A2N8ZDM5</accession>
<organism evidence="5 6">
    <name type="scientific">Vibrio tapetis subsp. tapetis</name>
    <dbReference type="NCBI Taxonomy" id="1671868"/>
    <lineage>
        <taxon>Bacteria</taxon>
        <taxon>Pseudomonadati</taxon>
        <taxon>Pseudomonadota</taxon>
        <taxon>Gammaproteobacteria</taxon>
        <taxon>Vibrionales</taxon>
        <taxon>Vibrionaceae</taxon>
        <taxon>Vibrio</taxon>
    </lineage>
</organism>
<evidence type="ECO:0000313" key="6">
    <source>
        <dbReference type="Proteomes" id="UP000235828"/>
    </source>
</evidence>
<keyword evidence="6" id="KW-1185">Reference proteome</keyword>
<dbReference type="Proteomes" id="UP000235828">
    <property type="component" value="Chromosome A"/>
</dbReference>
<evidence type="ECO:0000256" key="1">
    <source>
        <dbReference type="ARBA" id="ARBA00023015"/>
    </source>
</evidence>
<dbReference type="Pfam" id="PF12833">
    <property type="entry name" value="HTH_18"/>
    <property type="match status" value="1"/>
</dbReference>
<name>A0A2N8ZDM5_9VIBR</name>
<dbReference type="SMART" id="SM00342">
    <property type="entry name" value="HTH_ARAC"/>
    <property type="match status" value="1"/>
</dbReference>
<sequence>MKPRIESISSKNNFNWMVKEYCCSVPKAEFQCPWHYHSEYELVIYRDPWDAFQGTCFVGDYIGPIFHNTLVLYGPGLPHMVAGKIDGSEDKPQHSLILWFSHAWIESILNSAPEFALFKSILRRSGHGLQFSKVTSDKVYQLLSGINELAPHHQFLRLIESLTLLADDNKSIEMSARSYGATEHFEDNEQHKKVELARQYLENNYQDPIKIRDCSRVLHMSESSVYRLFERHFNESFSEHLKSFRIGKACELLVNSQVPISLVAEQSGFTNLSNFNRQFRTMKGMTPRDFRVQFNR</sequence>
<dbReference type="Gene3D" id="1.10.10.60">
    <property type="entry name" value="Homeodomain-like"/>
    <property type="match status" value="2"/>
</dbReference>
<feature type="domain" description="HTH araC/xylS-type" evidence="4">
    <location>
        <begin position="195"/>
        <end position="293"/>
    </location>
</feature>
<protein>
    <submittedName>
        <fullName evidence="5">AraC family transcriptional regulator</fullName>
    </submittedName>
</protein>
<keyword evidence="1" id="KW-0805">Transcription regulation</keyword>
<keyword evidence="2" id="KW-0238">DNA-binding</keyword>
<evidence type="ECO:0000256" key="2">
    <source>
        <dbReference type="ARBA" id="ARBA00023125"/>
    </source>
</evidence>
<dbReference type="GO" id="GO:0043565">
    <property type="term" value="F:sequence-specific DNA binding"/>
    <property type="evidence" value="ECO:0007669"/>
    <property type="project" value="InterPro"/>
</dbReference>
<keyword evidence="3" id="KW-0804">Transcription</keyword>
<dbReference type="KEGG" id="vta:A2047"/>
<proteinExistence type="predicted"/>
<reference evidence="5 6" key="1">
    <citation type="submission" date="2017-10" db="EMBL/GenBank/DDBJ databases">
        <authorList>
            <person name="Banno H."/>
            <person name="Chua N.-H."/>
        </authorList>
    </citation>
    <scope>NUCLEOTIDE SEQUENCE [LARGE SCALE GENOMIC DNA]</scope>
    <source>
        <strain evidence="5">Vibrio tapetis CECT4600</strain>
    </source>
</reference>
<dbReference type="SUPFAM" id="SSF46689">
    <property type="entry name" value="Homeodomain-like"/>
    <property type="match status" value="2"/>
</dbReference>